<protein>
    <submittedName>
        <fullName evidence="2">Poly(ADP-ribose) glycohydrolase</fullName>
    </submittedName>
</protein>
<keyword evidence="1" id="KW-1185">Reference proteome</keyword>
<proteinExistence type="predicted"/>
<evidence type="ECO:0000313" key="1">
    <source>
        <dbReference type="Proteomes" id="UP000050741"/>
    </source>
</evidence>
<reference evidence="2" key="2">
    <citation type="submission" date="2016-06" db="UniProtKB">
        <authorList>
            <consortium name="WormBaseParasite"/>
        </authorList>
    </citation>
    <scope>IDENTIFICATION</scope>
</reference>
<evidence type="ECO:0000313" key="2">
    <source>
        <dbReference type="WBParaSite" id="GPLIN_001026400"/>
    </source>
</evidence>
<reference evidence="1" key="1">
    <citation type="submission" date="2014-05" db="EMBL/GenBank/DDBJ databases">
        <title>The genome and life-stage specific transcriptomes of Globodera pallida elucidate key aspects of plant parasitism by a cyst nematode.</title>
        <authorList>
            <person name="Cotton J.A."/>
            <person name="Lilley C.J."/>
            <person name="Jones L.M."/>
            <person name="Kikuchi T."/>
            <person name="Reid A.J."/>
            <person name="Thorpe P."/>
            <person name="Tsai I.J."/>
            <person name="Beasley H."/>
            <person name="Blok V."/>
            <person name="Cock P.J.A."/>
            <person name="Van den Akker S.E."/>
            <person name="Holroyd N."/>
            <person name="Hunt M."/>
            <person name="Mantelin S."/>
            <person name="Naghra H."/>
            <person name="Pain A."/>
            <person name="Palomares-Rius J.E."/>
            <person name="Zarowiecki M."/>
            <person name="Berriman M."/>
            <person name="Jones J.T."/>
            <person name="Urwin P.E."/>
        </authorList>
    </citation>
    <scope>NUCLEOTIDE SEQUENCE [LARGE SCALE GENOMIC DNA]</scope>
    <source>
        <strain evidence="1">Lindley</strain>
    </source>
</reference>
<dbReference type="WBParaSite" id="GPLIN_001026400">
    <property type="protein sequence ID" value="GPLIN_001026400"/>
    <property type="gene ID" value="GPLIN_001026400"/>
</dbReference>
<name>A0A183CBL3_GLOPA</name>
<accession>A0A183CBL3</accession>
<dbReference type="Proteomes" id="UP000050741">
    <property type="component" value="Unassembled WGS sequence"/>
</dbReference>
<sequence>MYAIRSYYELQKKDAQQRAAHDKQHQQQNFGIAVGSPIIDISNELLQAKEPDLEKMVLSPNRVCPMKIVFDHKYLQNKSANGYDEAAARFDGIAYANMLVSLANLIPNFYGIKFRIAEIEFDRDCSSSATCDILPTERNYVNIFHEQLQSHNWEKFCSVIYIAHGAQFWGFNGKN</sequence>
<dbReference type="AlphaFoldDB" id="A0A183CBL3"/>
<organism evidence="1 2">
    <name type="scientific">Globodera pallida</name>
    <name type="common">Potato cyst nematode worm</name>
    <name type="synonym">Heterodera pallida</name>
    <dbReference type="NCBI Taxonomy" id="36090"/>
    <lineage>
        <taxon>Eukaryota</taxon>
        <taxon>Metazoa</taxon>
        <taxon>Ecdysozoa</taxon>
        <taxon>Nematoda</taxon>
        <taxon>Chromadorea</taxon>
        <taxon>Rhabditida</taxon>
        <taxon>Tylenchina</taxon>
        <taxon>Tylenchomorpha</taxon>
        <taxon>Tylenchoidea</taxon>
        <taxon>Heteroderidae</taxon>
        <taxon>Heteroderinae</taxon>
        <taxon>Globodera</taxon>
    </lineage>
</organism>